<evidence type="ECO:0000313" key="2">
    <source>
        <dbReference type="Proteomes" id="UP000689195"/>
    </source>
</evidence>
<reference evidence="1" key="1">
    <citation type="submission" date="2021-01" db="EMBL/GenBank/DDBJ databases">
        <authorList>
            <consortium name="Genoscope - CEA"/>
            <person name="William W."/>
        </authorList>
    </citation>
    <scope>NUCLEOTIDE SEQUENCE</scope>
</reference>
<organism evidence="1 2">
    <name type="scientific">Paramecium pentaurelia</name>
    <dbReference type="NCBI Taxonomy" id="43138"/>
    <lineage>
        <taxon>Eukaryota</taxon>
        <taxon>Sar</taxon>
        <taxon>Alveolata</taxon>
        <taxon>Ciliophora</taxon>
        <taxon>Intramacronucleata</taxon>
        <taxon>Oligohymenophorea</taxon>
        <taxon>Peniculida</taxon>
        <taxon>Parameciidae</taxon>
        <taxon>Paramecium</taxon>
    </lineage>
</organism>
<comment type="caution">
    <text evidence="1">The sequence shown here is derived from an EMBL/GenBank/DDBJ whole genome shotgun (WGS) entry which is preliminary data.</text>
</comment>
<sequence length="74" mass="9238">MRNKNNLYLNQHQYMIYMLEYNQLDQFAMRCPSFTILNRCWIKGYSEIHSSQYYKLIIYNMKIYIILLKQYHGQ</sequence>
<keyword evidence="2" id="KW-1185">Reference proteome</keyword>
<protein>
    <submittedName>
        <fullName evidence="1">Uncharacterized protein</fullName>
    </submittedName>
</protein>
<name>A0A8S1VLE0_9CILI</name>
<dbReference type="EMBL" id="CAJJDO010000067">
    <property type="protein sequence ID" value="CAD8177363.1"/>
    <property type="molecule type" value="Genomic_DNA"/>
</dbReference>
<proteinExistence type="predicted"/>
<gene>
    <name evidence="1" type="ORF">PPENT_87.1.T0670154</name>
</gene>
<dbReference type="Proteomes" id="UP000689195">
    <property type="component" value="Unassembled WGS sequence"/>
</dbReference>
<evidence type="ECO:0000313" key="1">
    <source>
        <dbReference type="EMBL" id="CAD8177363.1"/>
    </source>
</evidence>
<dbReference type="AlphaFoldDB" id="A0A8S1VLE0"/>
<accession>A0A8S1VLE0</accession>